<dbReference type="EMBL" id="VJMZ01000001">
    <property type="protein sequence ID" value="TRM10574.1"/>
    <property type="molecule type" value="Genomic_DNA"/>
</dbReference>
<dbReference type="InterPro" id="IPR025272">
    <property type="entry name" value="SocA_Panacea"/>
</dbReference>
<reference evidence="2 3" key="1">
    <citation type="submission" date="2019-07" db="EMBL/GenBank/DDBJ databases">
        <title>Genomic analysis of Lentibacillus sp. NKC851-2.</title>
        <authorList>
            <person name="Oh Y.J."/>
        </authorList>
    </citation>
    <scope>NUCLEOTIDE SEQUENCE [LARGE SCALE GENOMIC DNA]</scope>
    <source>
        <strain evidence="2 3">NKC851-2</strain>
    </source>
</reference>
<dbReference type="AlphaFoldDB" id="A0A549YFB3"/>
<dbReference type="Proteomes" id="UP000319280">
    <property type="component" value="Unassembled WGS sequence"/>
</dbReference>
<feature type="domain" description="Antitoxin SocA-like Panacea" evidence="1">
    <location>
        <begin position="152"/>
        <end position="264"/>
    </location>
</feature>
<keyword evidence="3" id="KW-1185">Reference proteome</keyword>
<evidence type="ECO:0000313" key="3">
    <source>
        <dbReference type="Proteomes" id="UP000319280"/>
    </source>
</evidence>
<proteinExistence type="predicted"/>
<organism evidence="2 3">
    <name type="scientific">Lentibacillus cibarius</name>
    <dbReference type="NCBI Taxonomy" id="2583219"/>
    <lineage>
        <taxon>Bacteria</taxon>
        <taxon>Bacillati</taxon>
        <taxon>Bacillota</taxon>
        <taxon>Bacilli</taxon>
        <taxon>Bacillales</taxon>
        <taxon>Bacillaceae</taxon>
        <taxon>Lentibacillus</taxon>
    </lineage>
</organism>
<evidence type="ECO:0000259" key="1">
    <source>
        <dbReference type="Pfam" id="PF13274"/>
    </source>
</evidence>
<accession>A0A549YFB3</accession>
<gene>
    <name evidence="2" type="ORF">FH966_01915</name>
</gene>
<sequence length="290" mass="34136">MLNMNALILIHIRFIKRIIHIGRLNIEMADVIKKKEGFAMYEHFILLHSDYSEGKRIAFHQVHQSVLGLKDFKEVTDKLKGFYPELSFGFHHVKTEAKTWESVVEYDKFFEDVFPVNKIETFTRFLSDEDEITSFDIANLITSKLECTHLKLQKLLYFFYVSYVKKYAEAPFKEKLIAWQHGPVVEEVYNTYKKYGRSSIDELIEDDNVLIHKDDAFKLSVYSRFLQTSSYGKYLDVLDETLDKYESYAAWSLVNLTHQPGTPWDIVTEGGRRLNKVIDEDLIKAYTMQH</sequence>
<dbReference type="Pfam" id="PF13274">
    <property type="entry name" value="SocA_Panacea"/>
    <property type="match status" value="1"/>
</dbReference>
<comment type="caution">
    <text evidence="2">The sequence shown here is derived from an EMBL/GenBank/DDBJ whole genome shotgun (WGS) entry which is preliminary data.</text>
</comment>
<name>A0A549YFB3_9BACI</name>
<protein>
    <submittedName>
        <fullName evidence="2">DUF4065 domain-containing protein</fullName>
    </submittedName>
</protein>
<evidence type="ECO:0000313" key="2">
    <source>
        <dbReference type="EMBL" id="TRM10574.1"/>
    </source>
</evidence>